<proteinExistence type="predicted"/>
<dbReference type="AlphaFoldDB" id="A0A3B1BS24"/>
<dbReference type="NCBIfam" id="TIGR01550">
    <property type="entry name" value="DOC_P1"/>
    <property type="match status" value="1"/>
</dbReference>
<evidence type="ECO:0000259" key="1">
    <source>
        <dbReference type="PROSITE" id="PS51459"/>
    </source>
</evidence>
<evidence type="ECO:0000313" key="2">
    <source>
        <dbReference type="EMBL" id="VAX17351.1"/>
    </source>
</evidence>
<dbReference type="InterPro" id="IPR003812">
    <property type="entry name" value="Fido"/>
</dbReference>
<protein>
    <submittedName>
        <fullName evidence="2">Death on curing protein, Doc toxin</fullName>
    </submittedName>
</protein>
<dbReference type="EMBL" id="UOGB01000086">
    <property type="protein sequence ID" value="VAX17351.1"/>
    <property type="molecule type" value="Genomic_DNA"/>
</dbReference>
<dbReference type="PROSITE" id="PS51459">
    <property type="entry name" value="FIDO"/>
    <property type="match status" value="1"/>
</dbReference>
<dbReference type="InterPro" id="IPR036597">
    <property type="entry name" value="Fido-like_dom_sf"/>
</dbReference>
<feature type="domain" description="Fido" evidence="1">
    <location>
        <begin position="1"/>
        <end position="95"/>
    </location>
</feature>
<name>A0A3B1BS24_9ZZZZ</name>
<dbReference type="PIRSF" id="PIRSF018297">
    <property type="entry name" value="Doc"/>
    <property type="match status" value="1"/>
</dbReference>
<dbReference type="PANTHER" id="PTHR39426:SF1">
    <property type="entry name" value="HOMOLOGY TO DEATH-ON-CURING PROTEIN OF PHAGE P1"/>
    <property type="match status" value="1"/>
</dbReference>
<organism evidence="2">
    <name type="scientific">hydrothermal vent metagenome</name>
    <dbReference type="NCBI Taxonomy" id="652676"/>
    <lineage>
        <taxon>unclassified sequences</taxon>
        <taxon>metagenomes</taxon>
        <taxon>ecological metagenomes</taxon>
    </lineage>
</organism>
<dbReference type="PANTHER" id="PTHR39426">
    <property type="entry name" value="HOMOLOGY TO DEATH-ON-CURING PROTEIN OF PHAGE P1"/>
    <property type="match status" value="1"/>
</dbReference>
<accession>A0A3B1BS24</accession>
<dbReference type="Pfam" id="PF02661">
    <property type="entry name" value="Fic"/>
    <property type="match status" value="1"/>
</dbReference>
<dbReference type="InterPro" id="IPR053737">
    <property type="entry name" value="Type_II_TA_Toxin"/>
</dbReference>
<reference evidence="2" key="1">
    <citation type="submission" date="2018-06" db="EMBL/GenBank/DDBJ databases">
        <authorList>
            <person name="Zhirakovskaya E."/>
        </authorList>
    </citation>
    <scope>NUCLEOTIDE SEQUENCE</scope>
</reference>
<dbReference type="InterPro" id="IPR006440">
    <property type="entry name" value="Doc"/>
</dbReference>
<sequence length="100" mass="11004">MHDEGALESALAKPENLLSYGNPSIFDLAAAYGYGIVQNHPFTDGNKRTGLLVSALFLYLNGWELDAPEAVTADLIFRLADGKVTQKSLSRWFEVSCVKR</sequence>
<dbReference type="SUPFAM" id="SSF140931">
    <property type="entry name" value="Fic-like"/>
    <property type="match status" value="1"/>
</dbReference>
<gene>
    <name evidence="2" type="ORF">MNBD_NITROSPINAE03-1699</name>
</gene>
<dbReference type="GO" id="GO:0016301">
    <property type="term" value="F:kinase activity"/>
    <property type="evidence" value="ECO:0007669"/>
    <property type="project" value="InterPro"/>
</dbReference>
<dbReference type="Gene3D" id="1.20.120.1870">
    <property type="entry name" value="Fic/DOC protein, Fido domain"/>
    <property type="match status" value="1"/>
</dbReference>